<evidence type="ECO:0000256" key="1">
    <source>
        <dbReference type="SAM" id="MobiDB-lite"/>
    </source>
</evidence>
<dbReference type="EMBL" id="CATQJL010000001">
    <property type="protein sequence ID" value="CAJ0592141.1"/>
    <property type="molecule type" value="Genomic_DNA"/>
</dbReference>
<comment type="caution">
    <text evidence="2">The sequence shown here is derived from an EMBL/GenBank/DDBJ whole genome shotgun (WGS) entry which is preliminary data.</text>
</comment>
<accession>A0AA36DRN7</accession>
<reference evidence="2" key="1">
    <citation type="submission" date="2023-07" db="EMBL/GenBank/DDBJ databases">
        <authorList>
            <consortium name="CYATHOMIX"/>
        </authorList>
    </citation>
    <scope>NUCLEOTIDE SEQUENCE</scope>
    <source>
        <strain evidence="2">N/A</strain>
    </source>
</reference>
<dbReference type="AlphaFoldDB" id="A0AA36DRN7"/>
<name>A0AA36DRN7_CYLNA</name>
<organism evidence="2 3">
    <name type="scientific">Cylicocyclus nassatus</name>
    <name type="common">Nematode worm</name>
    <dbReference type="NCBI Taxonomy" id="53992"/>
    <lineage>
        <taxon>Eukaryota</taxon>
        <taxon>Metazoa</taxon>
        <taxon>Ecdysozoa</taxon>
        <taxon>Nematoda</taxon>
        <taxon>Chromadorea</taxon>
        <taxon>Rhabditida</taxon>
        <taxon>Rhabditina</taxon>
        <taxon>Rhabditomorpha</taxon>
        <taxon>Strongyloidea</taxon>
        <taxon>Strongylidae</taxon>
        <taxon>Cylicocyclus</taxon>
    </lineage>
</organism>
<proteinExistence type="predicted"/>
<feature type="compositionally biased region" description="Basic and acidic residues" evidence="1">
    <location>
        <begin position="62"/>
        <end position="72"/>
    </location>
</feature>
<protein>
    <submittedName>
        <fullName evidence="2">Uncharacterized protein</fullName>
    </submittedName>
</protein>
<sequence length="98" mass="11140">MASPATQHVQGKPHRIHFRWPSQEQTVNASKLDMVRPQGAKPVPRVLHKRDEPPVRPLTSKPKAEPTAEDLKNEVPLEREIVRIISEIVKRKTLKGSD</sequence>
<dbReference type="Proteomes" id="UP001176961">
    <property type="component" value="Unassembled WGS sequence"/>
</dbReference>
<evidence type="ECO:0000313" key="3">
    <source>
        <dbReference type="Proteomes" id="UP001176961"/>
    </source>
</evidence>
<evidence type="ECO:0000313" key="2">
    <source>
        <dbReference type="EMBL" id="CAJ0592141.1"/>
    </source>
</evidence>
<keyword evidence="3" id="KW-1185">Reference proteome</keyword>
<gene>
    <name evidence="2" type="ORF">CYNAS_LOCUS4124</name>
</gene>
<feature type="region of interest" description="Disordered" evidence="1">
    <location>
        <begin position="36"/>
        <end position="72"/>
    </location>
</feature>